<evidence type="ECO:0000313" key="1">
    <source>
        <dbReference type="EMBL" id="MBR0797247.1"/>
    </source>
</evidence>
<gene>
    <name evidence="1" type="ORF">JQ615_17795</name>
</gene>
<evidence type="ECO:0000313" key="2">
    <source>
        <dbReference type="Proteomes" id="UP001315278"/>
    </source>
</evidence>
<dbReference type="RefSeq" id="WP_212398888.1">
    <property type="nucleotide sequence ID" value="NZ_JAFCJH010000016.1"/>
</dbReference>
<proteinExistence type="predicted"/>
<keyword evidence="2" id="KW-1185">Reference proteome</keyword>
<dbReference type="Proteomes" id="UP001315278">
    <property type="component" value="Unassembled WGS sequence"/>
</dbReference>
<comment type="caution">
    <text evidence="1">The sequence shown here is derived from an EMBL/GenBank/DDBJ whole genome shotgun (WGS) entry which is preliminary data.</text>
</comment>
<name>A0ABS5FKF3_9BRAD</name>
<sequence>MTIRHDEQTQTALQYLTWALEAIETVGDQRAAHHARLALEALRESLYRAGDEDATSPTC</sequence>
<accession>A0ABS5FKF3</accession>
<reference evidence="2" key="1">
    <citation type="journal article" date="2021" name="ISME J.">
        <title>Evolutionary origin and ecological implication of a unique nif island in free-living Bradyrhizobium lineages.</title>
        <authorList>
            <person name="Tao J."/>
        </authorList>
    </citation>
    <scope>NUCLEOTIDE SEQUENCE [LARGE SCALE GENOMIC DNA]</scope>
    <source>
        <strain evidence="2">SZCCT0434</strain>
    </source>
</reference>
<organism evidence="1 2">
    <name type="scientific">Bradyrhizobium jicamae</name>
    <dbReference type="NCBI Taxonomy" id="280332"/>
    <lineage>
        <taxon>Bacteria</taxon>
        <taxon>Pseudomonadati</taxon>
        <taxon>Pseudomonadota</taxon>
        <taxon>Alphaproteobacteria</taxon>
        <taxon>Hyphomicrobiales</taxon>
        <taxon>Nitrobacteraceae</taxon>
        <taxon>Bradyrhizobium</taxon>
    </lineage>
</organism>
<protein>
    <submittedName>
        <fullName evidence="1">Uncharacterized protein</fullName>
    </submittedName>
</protein>
<dbReference type="EMBL" id="JAFCJH010000016">
    <property type="protein sequence ID" value="MBR0797247.1"/>
    <property type="molecule type" value="Genomic_DNA"/>
</dbReference>